<organism evidence="1 2">
    <name type="scientific">Pseudomonas machongensis</name>
    <dbReference type="NCBI Taxonomy" id="3110229"/>
    <lineage>
        <taxon>Bacteria</taxon>
        <taxon>Pseudomonadati</taxon>
        <taxon>Pseudomonadota</taxon>
        <taxon>Gammaproteobacteria</taxon>
        <taxon>Pseudomonadales</taxon>
        <taxon>Pseudomonadaceae</taxon>
        <taxon>Pseudomonas</taxon>
    </lineage>
</organism>
<dbReference type="RefSeq" id="WP_280311889.1">
    <property type="nucleotide sequence ID" value="NZ_JAYFUI010000097.1"/>
</dbReference>
<accession>A0ABU5VFG6</accession>
<dbReference type="Proteomes" id="UP001302573">
    <property type="component" value="Unassembled WGS sequence"/>
</dbReference>
<protein>
    <recommendedName>
        <fullName evidence="3">ClpX-type ZB domain-containing protein</fullName>
    </recommendedName>
</protein>
<evidence type="ECO:0000313" key="2">
    <source>
        <dbReference type="Proteomes" id="UP001302573"/>
    </source>
</evidence>
<sequence length="130" mass="14629">MINASEDFIKNYPMIFAQSRENPLGVHYWGIECGSGWFGLLEALCERVQAHVDHQKIEQVVFKQVKEKFGDLRIYYSGGDEYINAAIDMAEAFSAIVCENCGAPGVKQRLKGGWIKTVCQACISEFESRV</sequence>
<gene>
    <name evidence="1" type="ORF">VA602_10315</name>
</gene>
<keyword evidence="2" id="KW-1185">Reference proteome</keyword>
<proteinExistence type="predicted"/>
<name>A0ABU5VFG6_9PSED</name>
<evidence type="ECO:0008006" key="3">
    <source>
        <dbReference type="Google" id="ProtNLM"/>
    </source>
</evidence>
<reference evidence="1 2" key="1">
    <citation type="submission" date="2023-12" db="EMBL/GenBank/DDBJ databases">
        <title>Pseudomonas machongensis sp. nov., isolated from wilted pepper plants (Capsicum annuum).</title>
        <authorList>
            <person name="Qiu M."/>
            <person name="Li Y."/>
            <person name="Liu Q."/>
            <person name="Zhang X."/>
            <person name="Huang Y."/>
            <person name="Guo R."/>
            <person name="Hu M."/>
            <person name="Zhou J."/>
            <person name="Zhou X."/>
        </authorList>
    </citation>
    <scope>NUCLEOTIDE SEQUENCE [LARGE SCALE GENOMIC DNA]</scope>
    <source>
        <strain evidence="1 2">MH2</strain>
    </source>
</reference>
<dbReference type="EMBL" id="JAYFUI010000097">
    <property type="protein sequence ID" value="MEA5671732.1"/>
    <property type="molecule type" value="Genomic_DNA"/>
</dbReference>
<comment type="caution">
    <text evidence="1">The sequence shown here is derived from an EMBL/GenBank/DDBJ whole genome shotgun (WGS) entry which is preliminary data.</text>
</comment>
<evidence type="ECO:0000313" key="1">
    <source>
        <dbReference type="EMBL" id="MEA5671732.1"/>
    </source>
</evidence>